<protein>
    <recommendedName>
        <fullName evidence="1">Protein DA1-like domain-containing protein</fullName>
    </recommendedName>
</protein>
<feature type="domain" description="Protein DA1-like" evidence="1">
    <location>
        <begin position="106"/>
        <end position="168"/>
    </location>
</feature>
<dbReference type="AlphaFoldDB" id="A0A7X0B460"/>
<dbReference type="RefSeq" id="WP_184807917.1">
    <property type="nucleotide sequence ID" value="NZ_JACIIZ010000034.1"/>
</dbReference>
<organism evidence="2 3">
    <name type="scientific">Nitrospirillum iridis</name>
    <dbReference type="NCBI Taxonomy" id="765888"/>
    <lineage>
        <taxon>Bacteria</taxon>
        <taxon>Pseudomonadati</taxon>
        <taxon>Pseudomonadota</taxon>
        <taxon>Alphaproteobacteria</taxon>
        <taxon>Rhodospirillales</taxon>
        <taxon>Azospirillaceae</taxon>
        <taxon>Nitrospirillum</taxon>
    </lineage>
</organism>
<evidence type="ECO:0000313" key="3">
    <source>
        <dbReference type="Proteomes" id="UP000539175"/>
    </source>
</evidence>
<dbReference type="EMBL" id="JACIIZ010000034">
    <property type="protein sequence ID" value="MBB6255408.1"/>
    <property type="molecule type" value="Genomic_DNA"/>
</dbReference>
<gene>
    <name evidence="2" type="ORF">FHS74_006007</name>
</gene>
<dbReference type="Proteomes" id="UP000539175">
    <property type="component" value="Unassembled WGS sequence"/>
</dbReference>
<proteinExistence type="predicted"/>
<comment type="caution">
    <text evidence="2">The sequence shown here is derived from an EMBL/GenBank/DDBJ whole genome shotgun (WGS) entry which is preliminary data.</text>
</comment>
<evidence type="ECO:0000313" key="2">
    <source>
        <dbReference type="EMBL" id="MBB6255408.1"/>
    </source>
</evidence>
<keyword evidence="3" id="KW-1185">Reference proteome</keyword>
<dbReference type="Pfam" id="PF12315">
    <property type="entry name" value="DA1-like"/>
    <property type="match status" value="1"/>
</dbReference>
<accession>A0A7X0B460</accession>
<name>A0A7X0B460_9PROT</name>
<sequence length="214" mass="23704">MIDIWGLPHCQGCLQESRCQYCAAPVVGRRNCSTCVSLAVNDIDLARRRFVEVASFAREVGLVSKGQNLKFELGSTLAMRAKHGSASFDDHTLGVTRSTILVVHGKERRDVDGVAVVSGLPWPIFDGVVAHELGHVWAARNNLMFGTIEEEGLCETIAYHWYRQRGTLGADRLADAIEKNSDPVYGDGFRMMRKIQGQTTLKDFLGILLSRARL</sequence>
<evidence type="ECO:0000259" key="1">
    <source>
        <dbReference type="Pfam" id="PF12315"/>
    </source>
</evidence>
<reference evidence="2 3" key="1">
    <citation type="submission" date="2020-08" db="EMBL/GenBank/DDBJ databases">
        <title>Genomic Encyclopedia of Type Strains, Phase IV (KMG-IV): sequencing the most valuable type-strain genomes for metagenomic binning, comparative biology and taxonomic classification.</title>
        <authorList>
            <person name="Goeker M."/>
        </authorList>
    </citation>
    <scope>NUCLEOTIDE SEQUENCE [LARGE SCALE GENOMIC DNA]</scope>
    <source>
        <strain evidence="2 3">DSM 22198</strain>
    </source>
</reference>
<dbReference type="InterPro" id="IPR022087">
    <property type="entry name" value="DA1-like_dom"/>
</dbReference>